<name>A0A2M4B3F3_9DIPT</name>
<evidence type="ECO:0000256" key="1">
    <source>
        <dbReference type="SAM" id="SignalP"/>
    </source>
</evidence>
<proteinExistence type="predicted"/>
<dbReference type="EMBL" id="GGFK01014255">
    <property type="protein sequence ID" value="MBW47576.1"/>
    <property type="molecule type" value="Transcribed_RNA"/>
</dbReference>
<feature type="chain" id="PRO_5014714356" evidence="1">
    <location>
        <begin position="26"/>
        <end position="105"/>
    </location>
</feature>
<protein>
    <submittedName>
        <fullName evidence="2">Putative secreted protein</fullName>
    </submittedName>
</protein>
<feature type="signal peptide" evidence="1">
    <location>
        <begin position="1"/>
        <end position="25"/>
    </location>
</feature>
<dbReference type="AlphaFoldDB" id="A0A2M4B3F3"/>
<keyword evidence="1" id="KW-0732">Signal</keyword>
<sequence length="105" mass="12282">MFAVPRWMVVLVLLLVLRLHSHCDGFHFGSSLSFLSPRLYQNPLREIPQMTLLLQGTRWPCWHVVVSNLLTILDFKLVFPMFLWLAPSISSRTRWQPCRPVHTAL</sequence>
<evidence type="ECO:0000313" key="2">
    <source>
        <dbReference type="EMBL" id="MBW47576.1"/>
    </source>
</evidence>
<organism evidence="2">
    <name type="scientific">Anopheles triannulatus</name>
    <dbReference type="NCBI Taxonomy" id="58253"/>
    <lineage>
        <taxon>Eukaryota</taxon>
        <taxon>Metazoa</taxon>
        <taxon>Ecdysozoa</taxon>
        <taxon>Arthropoda</taxon>
        <taxon>Hexapoda</taxon>
        <taxon>Insecta</taxon>
        <taxon>Pterygota</taxon>
        <taxon>Neoptera</taxon>
        <taxon>Endopterygota</taxon>
        <taxon>Diptera</taxon>
        <taxon>Nematocera</taxon>
        <taxon>Culicoidea</taxon>
        <taxon>Culicidae</taxon>
        <taxon>Anophelinae</taxon>
        <taxon>Anopheles</taxon>
    </lineage>
</organism>
<reference evidence="2" key="1">
    <citation type="submission" date="2018-01" db="EMBL/GenBank/DDBJ databases">
        <title>An insight into the sialome of Amazonian anophelines.</title>
        <authorList>
            <person name="Ribeiro J.M."/>
            <person name="Scarpassa V."/>
            <person name="Calvo E."/>
        </authorList>
    </citation>
    <scope>NUCLEOTIDE SEQUENCE</scope>
    <source>
        <tissue evidence="2">Salivary glands</tissue>
    </source>
</reference>
<accession>A0A2M4B3F3</accession>